<keyword evidence="1" id="KW-0949">S-adenosyl-L-methionine</keyword>
<dbReference type="Gene3D" id="3.20.20.70">
    <property type="entry name" value="Aldolase class I"/>
    <property type="match status" value="1"/>
</dbReference>
<dbReference type="InterPro" id="IPR058240">
    <property type="entry name" value="rSAM_sf"/>
</dbReference>
<name>A0ABT9Y9F5_9FIRM</name>
<feature type="domain" description="Radical SAM core" evidence="5">
    <location>
        <begin position="133"/>
        <end position="379"/>
    </location>
</feature>
<dbReference type="PROSITE" id="PS51918">
    <property type="entry name" value="RADICAL_SAM"/>
    <property type="match status" value="1"/>
</dbReference>
<protein>
    <recommendedName>
        <fullName evidence="5">Radical SAM core domain-containing protein</fullName>
    </recommendedName>
</protein>
<keyword evidence="2" id="KW-0479">Metal-binding</keyword>
<evidence type="ECO:0000256" key="4">
    <source>
        <dbReference type="ARBA" id="ARBA00023014"/>
    </source>
</evidence>
<keyword evidence="4" id="KW-0411">Iron-sulfur</keyword>
<dbReference type="Pfam" id="PF04055">
    <property type="entry name" value="Radical_SAM"/>
    <property type="match status" value="1"/>
</dbReference>
<evidence type="ECO:0000256" key="1">
    <source>
        <dbReference type="ARBA" id="ARBA00022691"/>
    </source>
</evidence>
<accession>A0ABT9Y9F5</accession>
<reference evidence="6 7" key="1">
    <citation type="submission" date="2023-07" db="EMBL/GenBank/DDBJ databases">
        <title>Genomic Encyclopedia of Type Strains, Phase IV (KMG-IV): sequencing the most valuable type-strain genomes for metagenomic binning, comparative biology and taxonomic classification.</title>
        <authorList>
            <person name="Goeker M."/>
        </authorList>
    </citation>
    <scope>NUCLEOTIDE SEQUENCE [LARGE SCALE GENOMIC DNA]</scope>
    <source>
        <strain evidence="6 7">DSM 16980</strain>
    </source>
</reference>
<dbReference type="InterPro" id="IPR007197">
    <property type="entry name" value="rSAM"/>
</dbReference>
<evidence type="ECO:0000256" key="3">
    <source>
        <dbReference type="ARBA" id="ARBA00023004"/>
    </source>
</evidence>
<dbReference type="Proteomes" id="UP001239167">
    <property type="component" value="Unassembled WGS sequence"/>
</dbReference>
<proteinExistence type="predicted"/>
<evidence type="ECO:0000259" key="5">
    <source>
        <dbReference type="PROSITE" id="PS51918"/>
    </source>
</evidence>
<evidence type="ECO:0000313" key="7">
    <source>
        <dbReference type="Proteomes" id="UP001239167"/>
    </source>
</evidence>
<dbReference type="EMBL" id="JAUSUE010000017">
    <property type="protein sequence ID" value="MDQ0204487.1"/>
    <property type="molecule type" value="Genomic_DNA"/>
</dbReference>
<organism evidence="6 7">
    <name type="scientific">Pectinatus haikarae</name>
    <dbReference type="NCBI Taxonomy" id="349096"/>
    <lineage>
        <taxon>Bacteria</taxon>
        <taxon>Bacillati</taxon>
        <taxon>Bacillota</taxon>
        <taxon>Negativicutes</taxon>
        <taxon>Selenomonadales</taxon>
        <taxon>Selenomonadaceae</taxon>
        <taxon>Pectinatus</taxon>
    </lineage>
</organism>
<gene>
    <name evidence="6" type="ORF">J2S01_002215</name>
</gene>
<sequence length="405" mass="46600">MSHYSDEEKHKLLDEIKLKNRILVEGIAFAPEVFRHLDIGGKYIEQVNVLFTHDRHAHSNIEFPACFLTPLGKYRVQIRWNIDSPLKLKYEDGIYNIYDRKKLVIENIEFTKRPEYYGRKTSDGTAMRTVAADYGYGGMFVSYSNECSLKDKGMDCLFCNINATKEIYSQSQDIKWKTPQQVGETIAVGYKQGFDHVTISGGFIPERREVEYYIDVAEAIQEATGLEDFNGTACVGAPEDLSVFEKYKEAGFRTMATNLEIWNEKIFDVICPGKAQLCGGRKNWLNALDYEVQVFGRYNVRSTVVSGIEPKESLLEGIEYLISHGIVVCASQWYVNVGSPLEGHRTPTEEWHWDVFERTAAMYRKYGISWEKIRNANANADTVPYDLFRLYENIDVNPRYYRAAD</sequence>
<evidence type="ECO:0000313" key="6">
    <source>
        <dbReference type="EMBL" id="MDQ0204487.1"/>
    </source>
</evidence>
<dbReference type="SFLD" id="SFLDS00029">
    <property type="entry name" value="Radical_SAM"/>
    <property type="match status" value="1"/>
</dbReference>
<comment type="caution">
    <text evidence="6">The sequence shown here is derived from an EMBL/GenBank/DDBJ whole genome shotgun (WGS) entry which is preliminary data.</text>
</comment>
<dbReference type="RefSeq" id="WP_196605508.1">
    <property type="nucleotide sequence ID" value="NZ_CP116940.1"/>
</dbReference>
<evidence type="ECO:0000256" key="2">
    <source>
        <dbReference type="ARBA" id="ARBA00022723"/>
    </source>
</evidence>
<dbReference type="SUPFAM" id="SSF102114">
    <property type="entry name" value="Radical SAM enzymes"/>
    <property type="match status" value="1"/>
</dbReference>
<dbReference type="NCBIfam" id="NF045502">
    <property type="entry name" value="variant_rSAM"/>
    <property type="match status" value="1"/>
</dbReference>
<keyword evidence="3" id="KW-0408">Iron</keyword>
<dbReference type="InterPro" id="IPR013785">
    <property type="entry name" value="Aldolase_TIM"/>
</dbReference>
<keyword evidence="7" id="KW-1185">Reference proteome</keyword>